<dbReference type="Proteomes" id="UP000054262">
    <property type="component" value="Unassembled WGS sequence"/>
</dbReference>
<dbReference type="HAMAP" id="MF_00765">
    <property type="entry name" value="DarP"/>
    <property type="match status" value="1"/>
</dbReference>
<accession>A0P5T2</accession>
<dbReference type="CDD" id="cd16331">
    <property type="entry name" value="YjgA-like"/>
    <property type="match status" value="1"/>
</dbReference>
<dbReference type="GO" id="GO:0019843">
    <property type="term" value="F:rRNA binding"/>
    <property type="evidence" value="ECO:0007669"/>
    <property type="project" value="UniProtKB-UniRule"/>
</dbReference>
<keyword evidence="1 5" id="KW-0963">Cytoplasm</keyword>
<comment type="caution">
    <text evidence="6">The sequence shown here is derived from an EMBL/GenBank/DDBJ whole genome shotgun (WGS) entry which is preliminary data.</text>
</comment>
<organism evidence="6 7">
    <name type="scientific">Methylophilales bacterium HTCC2181</name>
    <dbReference type="NCBI Taxonomy" id="383631"/>
    <lineage>
        <taxon>Bacteria</taxon>
        <taxon>Pseudomonadati</taxon>
        <taxon>Pseudomonadota</taxon>
        <taxon>Betaproteobacteria</taxon>
        <taxon>Nitrosomonadales</taxon>
        <taxon>OM43 clade</taxon>
    </lineage>
</organism>
<dbReference type="InterPro" id="IPR023153">
    <property type="entry name" value="DarP_sf"/>
</dbReference>
<dbReference type="Gene3D" id="1.10.60.30">
    <property type="entry name" value="PSPTO4464-like domains"/>
    <property type="match status" value="2"/>
</dbReference>
<name>A0P5T2_9PROT</name>
<keyword evidence="4 5" id="KW-0694">RNA-binding</keyword>
<dbReference type="EMBL" id="AAUX01000001">
    <property type="protein sequence ID" value="EAV46892.1"/>
    <property type="molecule type" value="Genomic_DNA"/>
</dbReference>
<keyword evidence="2 5" id="KW-0690">Ribosome biogenesis</keyword>
<evidence type="ECO:0000313" key="6">
    <source>
        <dbReference type="EMBL" id="EAV46892.1"/>
    </source>
</evidence>
<gene>
    <name evidence="5" type="primary">darP</name>
    <name evidence="6" type="ORF">MB2181_02425</name>
</gene>
<dbReference type="InterPro" id="IPR006839">
    <property type="entry name" value="DarP"/>
</dbReference>
<evidence type="ECO:0000256" key="2">
    <source>
        <dbReference type="ARBA" id="ARBA00022517"/>
    </source>
</evidence>
<evidence type="ECO:0000256" key="1">
    <source>
        <dbReference type="ARBA" id="ARBA00022490"/>
    </source>
</evidence>
<dbReference type="OrthoDB" id="5293604at2"/>
<dbReference type="Pfam" id="PF04751">
    <property type="entry name" value="DarP"/>
    <property type="match status" value="1"/>
</dbReference>
<proteinExistence type="inferred from homology"/>
<dbReference type="PIRSF" id="PIRSF016183">
    <property type="entry name" value="UCP016183"/>
    <property type="match status" value="1"/>
</dbReference>
<comment type="similarity">
    <text evidence="5">Belongs to the DarP family.</text>
</comment>
<dbReference type="NCBIfam" id="NF003593">
    <property type="entry name" value="PRK05255.1-1"/>
    <property type="match status" value="1"/>
</dbReference>
<dbReference type="PANTHER" id="PTHR38101">
    <property type="entry name" value="UPF0307 PROTEIN YJGA"/>
    <property type="match status" value="1"/>
</dbReference>
<evidence type="ECO:0000313" key="7">
    <source>
        <dbReference type="Proteomes" id="UP000054262"/>
    </source>
</evidence>
<dbReference type="GO" id="GO:1902626">
    <property type="term" value="P:assembly of large subunit precursor of preribosome"/>
    <property type="evidence" value="ECO:0007669"/>
    <property type="project" value="UniProtKB-UniRule"/>
</dbReference>
<dbReference type="GO" id="GO:0043022">
    <property type="term" value="F:ribosome binding"/>
    <property type="evidence" value="ECO:0007669"/>
    <property type="project" value="UniProtKB-UniRule"/>
</dbReference>
<reference evidence="6 7" key="1">
    <citation type="submission" date="2006-11" db="EMBL/GenBank/DDBJ databases">
        <authorList>
            <person name="Giovannoni S."/>
            <person name="Vergin K."/>
            <person name="Ferriera S."/>
            <person name="Johnson J."/>
            <person name="Kravitz S."/>
            <person name="Beeson K."/>
            <person name="Sutton G."/>
            <person name="Rogers Y.-H."/>
            <person name="Friedman R."/>
            <person name="Frazier M."/>
            <person name="Venter J.C."/>
        </authorList>
    </citation>
    <scope>NUCLEOTIDE SEQUENCE [LARGE SCALE GENOMIC DNA]</scope>
    <source>
        <strain evidence="6 7">HTCC2181</strain>
    </source>
</reference>
<dbReference type="SUPFAM" id="SSF158710">
    <property type="entry name" value="PSPTO4464-like"/>
    <property type="match status" value="1"/>
</dbReference>
<dbReference type="AlphaFoldDB" id="A0P5T2"/>
<keyword evidence="7" id="KW-1185">Reference proteome</keyword>
<sequence length="171" mass="20081">MAKNILQTQLDDDETEFISKTALKRDSKKIQAFGKSIGDLSIDQIKSFDLPDAVFNAITEYKSLKSNAAKNRQVQYLGKLLREIDLTQAYQQMDQLKNGSQIEIRKNHIVESWRDKLIQDKEALTKLINEFPHIDRQLIRQLIQNAIKEKKDSKPPKFYRQIFRYLKEQIV</sequence>
<comment type="function">
    <text evidence="5">Member of a network of 50S ribosomal subunit biogenesis factors which assembles along the 30S-50S interface, preventing incorrect 23S rRNA structures from forming. Promotes peptidyl transferase center (PTC) maturation.</text>
</comment>
<evidence type="ECO:0000256" key="5">
    <source>
        <dbReference type="HAMAP-Rule" id="MF_00765"/>
    </source>
</evidence>
<keyword evidence="3 5" id="KW-0699">rRNA-binding</keyword>
<comment type="subcellular location">
    <subcellularLocation>
        <location evidence="5">Cytoplasm</location>
    </subcellularLocation>
    <text evidence="5">Associates with late stage pre-50S ribosomal subunits.</text>
</comment>
<evidence type="ECO:0000256" key="3">
    <source>
        <dbReference type="ARBA" id="ARBA00022730"/>
    </source>
</evidence>
<protein>
    <recommendedName>
        <fullName evidence="5">Dual-action ribosomal maturation protein DarP</fullName>
    </recommendedName>
    <alternativeName>
        <fullName evidence="5">Large ribosomal subunit assembly factor DarP</fullName>
    </alternativeName>
</protein>
<evidence type="ECO:0000256" key="4">
    <source>
        <dbReference type="ARBA" id="ARBA00022884"/>
    </source>
</evidence>
<dbReference type="GO" id="GO:0005829">
    <property type="term" value="C:cytosol"/>
    <property type="evidence" value="ECO:0007669"/>
    <property type="project" value="TreeGrafter"/>
</dbReference>
<dbReference type="PANTHER" id="PTHR38101:SF1">
    <property type="entry name" value="UPF0307 PROTEIN YJGA"/>
    <property type="match status" value="1"/>
</dbReference>